<dbReference type="InterPro" id="IPR001254">
    <property type="entry name" value="Trypsin_dom"/>
</dbReference>
<dbReference type="CDD" id="cd00190">
    <property type="entry name" value="Tryp_SPc"/>
    <property type="match status" value="1"/>
</dbReference>
<dbReference type="SMR" id="A0A6P8X6N8"/>
<dbReference type="GO" id="GO:0006508">
    <property type="term" value="P:proteolysis"/>
    <property type="evidence" value="ECO:0007669"/>
    <property type="project" value="InterPro"/>
</dbReference>
<accession>A0A6P8X6N8</accession>
<dbReference type="InterPro" id="IPR001314">
    <property type="entry name" value="Peptidase_S1A"/>
</dbReference>
<dbReference type="PRINTS" id="PR00722">
    <property type="entry name" value="CHYMOTRYPSIN"/>
</dbReference>
<dbReference type="GO" id="GO:0004252">
    <property type="term" value="F:serine-type endopeptidase activity"/>
    <property type="evidence" value="ECO:0007669"/>
    <property type="project" value="InterPro"/>
</dbReference>
<dbReference type="Gene3D" id="2.40.10.10">
    <property type="entry name" value="Trypsin-like serine proteases"/>
    <property type="match status" value="1"/>
</dbReference>
<dbReference type="Pfam" id="PF00089">
    <property type="entry name" value="Trypsin"/>
    <property type="match status" value="1"/>
</dbReference>
<dbReference type="GeneID" id="117569757"/>
<gene>
    <name evidence="6" type="primary">LOC117569757</name>
</gene>
<feature type="chain" id="PRO_5027878022" evidence="3">
    <location>
        <begin position="20"/>
        <end position="276"/>
    </location>
</feature>
<organism evidence="5 6">
    <name type="scientific">Drosophila albomicans</name>
    <name type="common">Fruit fly</name>
    <dbReference type="NCBI Taxonomy" id="7291"/>
    <lineage>
        <taxon>Eukaryota</taxon>
        <taxon>Metazoa</taxon>
        <taxon>Ecdysozoa</taxon>
        <taxon>Arthropoda</taxon>
        <taxon>Hexapoda</taxon>
        <taxon>Insecta</taxon>
        <taxon>Pterygota</taxon>
        <taxon>Neoptera</taxon>
        <taxon>Endopterygota</taxon>
        <taxon>Diptera</taxon>
        <taxon>Brachycera</taxon>
        <taxon>Muscomorpha</taxon>
        <taxon>Ephydroidea</taxon>
        <taxon>Drosophilidae</taxon>
        <taxon>Drosophila</taxon>
    </lineage>
</organism>
<reference evidence="6" key="1">
    <citation type="submission" date="2025-08" db="UniProtKB">
        <authorList>
            <consortium name="RefSeq"/>
        </authorList>
    </citation>
    <scope>IDENTIFICATION</scope>
    <source>
        <strain evidence="6">15112-1751.03</strain>
        <tissue evidence="6">Whole Adult</tissue>
    </source>
</reference>
<dbReference type="InterPro" id="IPR009003">
    <property type="entry name" value="Peptidase_S1_PA"/>
</dbReference>
<comment type="similarity">
    <text evidence="2">Belongs to the peptidase S1 family. CLIP subfamily.</text>
</comment>
<keyword evidence="1" id="KW-1015">Disulfide bond</keyword>
<dbReference type="PROSITE" id="PS50240">
    <property type="entry name" value="TRYPSIN_DOM"/>
    <property type="match status" value="1"/>
</dbReference>
<evidence type="ECO:0000256" key="1">
    <source>
        <dbReference type="ARBA" id="ARBA00023157"/>
    </source>
</evidence>
<feature type="domain" description="Peptidase S1" evidence="4">
    <location>
        <begin position="27"/>
        <end position="273"/>
    </location>
</feature>
<evidence type="ECO:0000256" key="3">
    <source>
        <dbReference type="SAM" id="SignalP"/>
    </source>
</evidence>
<dbReference type="SMART" id="SM00020">
    <property type="entry name" value="Tryp_SPc"/>
    <property type="match status" value="1"/>
</dbReference>
<evidence type="ECO:0000256" key="2">
    <source>
        <dbReference type="ARBA" id="ARBA00024195"/>
    </source>
</evidence>
<sequence>MQLELIIVCLLVSFRCCLGRSQGSLRIINGSAAKLKQFPYQVALQVYFTNSGGDPSTCGGTIISPRWILTAAHCLQEPKTVLQKILVIAGAVNLTTQNSPGSVQMWIKKSDTIVHPNYDRGMVAFDIGLIKLPRELKMSDSIRAAKLPKRKDKALYVGRTAIVSGWGLMAKQQTTDLLQYLTVKIISNKQCEQAWNDQLKGDKKLMLNSFLCTDSSKGLPCLGDSGGPLVLDDGSRTIVGIVSHGYDGKCVIRVPDIFTRVSSFRNWIEKYTGQLA</sequence>
<dbReference type="AlphaFoldDB" id="A0A6P8X6N8"/>
<proteinExistence type="inferred from homology"/>
<dbReference type="InterPro" id="IPR051487">
    <property type="entry name" value="Ser/Thr_Proteases_Immune/Dev"/>
</dbReference>
<name>A0A6P8X6N8_DROAB</name>
<protein>
    <submittedName>
        <fullName evidence="6">Chymotrypsin</fullName>
    </submittedName>
</protein>
<evidence type="ECO:0000313" key="5">
    <source>
        <dbReference type="Proteomes" id="UP000515160"/>
    </source>
</evidence>
<dbReference type="Proteomes" id="UP000515160">
    <property type="component" value="Chromosome 3"/>
</dbReference>
<keyword evidence="5" id="KW-1185">Reference proteome</keyword>
<keyword evidence="3" id="KW-0732">Signal</keyword>
<dbReference type="InterPro" id="IPR043504">
    <property type="entry name" value="Peptidase_S1_PA_chymotrypsin"/>
</dbReference>
<evidence type="ECO:0000259" key="4">
    <source>
        <dbReference type="PROSITE" id="PS50240"/>
    </source>
</evidence>
<dbReference type="SUPFAM" id="SSF50494">
    <property type="entry name" value="Trypsin-like serine proteases"/>
    <property type="match status" value="1"/>
</dbReference>
<evidence type="ECO:0000313" key="6">
    <source>
        <dbReference type="RefSeq" id="XP_034106940.1"/>
    </source>
</evidence>
<dbReference type="FunFam" id="2.40.10.10:FF:000068">
    <property type="entry name" value="transmembrane protease serine 2"/>
    <property type="match status" value="1"/>
</dbReference>
<dbReference type="RefSeq" id="XP_034106940.1">
    <property type="nucleotide sequence ID" value="XM_034251049.2"/>
</dbReference>
<dbReference type="OrthoDB" id="5565075at2759"/>
<dbReference type="InterPro" id="IPR018114">
    <property type="entry name" value="TRYPSIN_HIS"/>
</dbReference>
<dbReference type="PANTHER" id="PTHR24256">
    <property type="entry name" value="TRYPTASE-RELATED"/>
    <property type="match status" value="1"/>
</dbReference>
<dbReference type="PROSITE" id="PS00134">
    <property type="entry name" value="TRYPSIN_HIS"/>
    <property type="match status" value="1"/>
</dbReference>
<feature type="signal peptide" evidence="3">
    <location>
        <begin position="1"/>
        <end position="19"/>
    </location>
</feature>